<dbReference type="InterPro" id="IPR050253">
    <property type="entry name" value="Seed_Storage-Functional"/>
</dbReference>
<evidence type="ECO:0000313" key="4">
    <source>
        <dbReference type="Proteomes" id="UP000436088"/>
    </source>
</evidence>
<dbReference type="AlphaFoldDB" id="A0A6A3AE50"/>
<protein>
    <recommendedName>
        <fullName evidence="2">Cupin type-1 domain-containing protein</fullName>
    </recommendedName>
</protein>
<accession>A0A6A3AE50</accession>
<dbReference type="Proteomes" id="UP000436088">
    <property type="component" value="Unassembled WGS sequence"/>
</dbReference>
<organism evidence="3 4">
    <name type="scientific">Hibiscus syriacus</name>
    <name type="common">Rose of Sharon</name>
    <dbReference type="NCBI Taxonomy" id="106335"/>
    <lineage>
        <taxon>Eukaryota</taxon>
        <taxon>Viridiplantae</taxon>
        <taxon>Streptophyta</taxon>
        <taxon>Embryophyta</taxon>
        <taxon>Tracheophyta</taxon>
        <taxon>Spermatophyta</taxon>
        <taxon>Magnoliopsida</taxon>
        <taxon>eudicotyledons</taxon>
        <taxon>Gunneridae</taxon>
        <taxon>Pentapetalae</taxon>
        <taxon>rosids</taxon>
        <taxon>malvids</taxon>
        <taxon>Malvales</taxon>
        <taxon>Malvaceae</taxon>
        <taxon>Malvoideae</taxon>
        <taxon>Hibiscus</taxon>
    </lineage>
</organism>
<reference evidence="3" key="1">
    <citation type="submission" date="2019-09" db="EMBL/GenBank/DDBJ databases">
        <title>Draft genome information of white flower Hibiscus syriacus.</title>
        <authorList>
            <person name="Kim Y.-M."/>
        </authorList>
    </citation>
    <scope>NUCLEOTIDE SEQUENCE [LARGE SCALE GENOMIC DNA]</scope>
    <source>
        <strain evidence="3">YM2019G1</strain>
    </source>
</reference>
<sequence>MNTVIPVDCTTYMAIEVSPYENSLVLRNALVQYLTVLEATFLSPPLGQRVERTLKDIHHFRFYNNLNHHDPIPLDRDSEAKLTAFENLSESAFESEPVADSRRTGKNLDRRRSFNIETGDIIRVRAGTLFYLINRDENEKLFIVKLCYPSIVQAIMRYFTVPVVQHRNRFMEHLALRSFNLLSRLQEISWRGGKGVGIWPFGSDSKNPFNIFKKRRPSKSNKYGQFFEVDADEFQHLKDFDLRVPMLTSPGIHDCPIVQLEGNKDSHCRARRSVLGNLVPAGHPFVTVAARHTDLEVLRFEVNIENNVRHLLAGECNFMQQFEKEAKELAFNTREEEVDRIFGNQDDEFFFPGPRQQEKETKDQASRRLPGDIFFQSEDTLFLSFLPLA</sequence>
<evidence type="ECO:0000259" key="2">
    <source>
        <dbReference type="SMART" id="SM00835"/>
    </source>
</evidence>
<dbReference type="InterPro" id="IPR011051">
    <property type="entry name" value="RmlC_Cupin_sf"/>
</dbReference>
<dbReference type="InterPro" id="IPR014710">
    <property type="entry name" value="RmlC-like_jellyroll"/>
</dbReference>
<evidence type="ECO:0000313" key="3">
    <source>
        <dbReference type="EMBL" id="KAE8701445.1"/>
    </source>
</evidence>
<gene>
    <name evidence="3" type="ORF">F3Y22_tig00110548pilonHSYRG00992</name>
</gene>
<name>A0A6A3AE50_HIBSY</name>
<keyword evidence="4" id="KW-1185">Reference proteome</keyword>
<dbReference type="PANTHER" id="PTHR31189:SF13">
    <property type="entry name" value="CUPINCIN"/>
    <property type="match status" value="1"/>
</dbReference>
<dbReference type="SUPFAM" id="SSF51182">
    <property type="entry name" value="RmlC-like cupins"/>
    <property type="match status" value="2"/>
</dbReference>
<comment type="caution">
    <text evidence="3">The sequence shown here is derived from an EMBL/GenBank/DDBJ whole genome shotgun (WGS) entry which is preliminary data.</text>
</comment>
<dbReference type="Gene3D" id="2.60.120.10">
    <property type="entry name" value="Jelly Rolls"/>
    <property type="match status" value="2"/>
</dbReference>
<dbReference type="PANTHER" id="PTHR31189">
    <property type="entry name" value="OS03G0336100 PROTEIN-RELATED"/>
    <property type="match status" value="1"/>
</dbReference>
<dbReference type="EMBL" id="VEPZ02001024">
    <property type="protein sequence ID" value="KAE8701445.1"/>
    <property type="molecule type" value="Genomic_DNA"/>
</dbReference>
<dbReference type="InterPro" id="IPR006045">
    <property type="entry name" value="Cupin_1"/>
</dbReference>
<dbReference type="SMART" id="SM00835">
    <property type="entry name" value="Cupin_1"/>
    <property type="match status" value="1"/>
</dbReference>
<evidence type="ECO:0000256" key="1">
    <source>
        <dbReference type="ARBA" id="ARBA00022729"/>
    </source>
</evidence>
<dbReference type="Gene3D" id="2.60.120.1450">
    <property type="match status" value="1"/>
</dbReference>
<keyword evidence="1" id="KW-0732">Signal</keyword>
<proteinExistence type="predicted"/>
<feature type="domain" description="Cupin type-1" evidence="2">
    <location>
        <begin position="209"/>
        <end position="339"/>
    </location>
</feature>